<dbReference type="EMBL" id="WQKZ01000001">
    <property type="protein sequence ID" value="MVN74847.1"/>
    <property type="molecule type" value="Genomic_DNA"/>
</dbReference>
<sequence>MLFIRRLICLLPLLGLMLGTSCTLRETRQEGAVNLEPRFRVRAIDAASLGSLDVLPLHQPADVDLPRRNQLITGYVNRDLPLKMSLKLSAYNPNLEETALTGFDYTVLVDGKVLGAGRLATNVELPARDSVTIPLSFAMNTYKLLGNDAMPALRNFALGFGELRRERVTLRIRPTMRTPKGRLSSLIRRRPSTSTATAEARPTPKRAPNL</sequence>
<dbReference type="PROSITE" id="PS51257">
    <property type="entry name" value="PROKAR_LIPOPROTEIN"/>
    <property type="match status" value="1"/>
</dbReference>
<evidence type="ECO:0000256" key="1">
    <source>
        <dbReference type="SAM" id="MobiDB-lite"/>
    </source>
</evidence>
<keyword evidence="3" id="KW-1185">Reference proteome</keyword>
<dbReference type="AlphaFoldDB" id="A0A7K1T8V6"/>
<dbReference type="Proteomes" id="UP000441336">
    <property type="component" value="Unassembled WGS sequence"/>
</dbReference>
<name>A0A7K1T8V6_9BACT</name>
<dbReference type="SUPFAM" id="SSF117070">
    <property type="entry name" value="LEA14-like"/>
    <property type="match status" value="1"/>
</dbReference>
<evidence type="ECO:0008006" key="4">
    <source>
        <dbReference type="Google" id="ProtNLM"/>
    </source>
</evidence>
<feature type="region of interest" description="Disordered" evidence="1">
    <location>
        <begin position="179"/>
        <end position="210"/>
    </location>
</feature>
<accession>A0A7K1T8V6</accession>
<gene>
    <name evidence="2" type="ORF">GO988_00755</name>
</gene>
<evidence type="ECO:0000313" key="2">
    <source>
        <dbReference type="EMBL" id="MVN74847.1"/>
    </source>
</evidence>
<evidence type="ECO:0000313" key="3">
    <source>
        <dbReference type="Proteomes" id="UP000441336"/>
    </source>
</evidence>
<proteinExistence type="predicted"/>
<comment type="caution">
    <text evidence="2">The sequence shown here is derived from an EMBL/GenBank/DDBJ whole genome shotgun (WGS) entry which is preliminary data.</text>
</comment>
<dbReference type="Gene3D" id="2.60.40.1820">
    <property type="match status" value="1"/>
</dbReference>
<protein>
    <recommendedName>
        <fullName evidence="4">Late embryogenesis abundant protein LEA-2 subgroup domain-containing protein</fullName>
    </recommendedName>
</protein>
<reference evidence="2 3" key="1">
    <citation type="submission" date="2019-12" db="EMBL/GenBank/DDBJ databases">
        <title>Hymenobacter sp. HMF4947 Genome sequencing and assembly.</title>
        <authorList>
            <person name="Kang H."/>
            <person name="Cha I."/>
            <person name="Kim H."/>
            <person name="Joh K."/>
        </authorList>
    </citation>
    <scope>NUCLEOTIDE SEQUENCE [LARGE SCALE GENOMIC DNA]</scope>
    <source>
        <strain evidence="2 3">HMF4947</strain>
    </source>
</reference>
<organism evidence="2 3">
    <name type="scientific">Hymenobacter ginkgonis</name>
    <dbReference type="NCBI Taxonomy" id="2682976"/>
    <lineage>
        <taxon>Bacteria</taxon>
        <taxon>Pseudomonadati</taxon>
        <taxon>Bacteroidota</taxon>
        <taxon>Cytophagia</taxon>
        <taxon>Cytophagales</taxon>
        <taxon>Hymenobacteraceae</taxon>
        <taxon>Hymenobacter</taxon>
    </lineage>
</organism>
<dbReference type="RefSeq" id="WP_157561628.1">
    <property type="nucleotide sequence ID" value="NZ_WQKZ01000001.1"/>
</dbReference>